<dbReference type="GO" id="GO:0016020">
    <property type="term" value="C:membrane"/>
    <property type="evidence" value="ECO:0007669"/>
    <property type="project" value="InterPro"/>
</dbReference>
<keyword evidence="10" id="KW-1185">Reference proteome</keyword>
<dbReference type="GeneID" id="30989745"/>
<dbReference type="Pfam" id="PF01532">
    <property type="entry name" value="Glyco_hydro_47"/>
    <property type="match status" value="1"/>
</dbReference>
<protein>
    <recommendedName>
        <fullName evidence="7">alpha-1,2-Mannosidase</fullName>
        <ecNumber evidence="7">3.2.1.-</ecNumber>
    </recommendedName>
</protein>
<dbReference type="SUPFAM" id="SSF48225">
    <property type="entry name" value="Seven-hairpin glycosidases"/>
    <property type="match status" value="1"/>
</dbReference>
<evidence type="ECO:0000256" key="6">
    <source>
        <dbReference type="PIRSR" id="PIRSR601382-2"/>
    </source>
</evidence>
<dbReference type="InterPro" id="IPR044674">
    <property type="entry name" value="EDEM1/2/3"/>
</dbReference>
<feature type="active site" evidence="5">
    <location>
        <position position="392"/>
    </location>
</feature>
<dbReference type="PRINTS" id="PR00747">
    <property type="entry name" value="GLYHDRLASE47"/>
</dbReference>
<feature type="signal peptide" evidence="8">
    <location>
        <begin position="1"/>
        <end position="18"/>
    </location>
</feature>
<feature type="active site" evidence="5">
    <location>
        <position position="268"/>
    </location>
</feature>
<dbReference type="GO" id="GO:1904380">
    <property type="term" value="P:endoplasmic reticulum mannose trimming"/>
    <property type="evidence" value="ECO:0007669"/>
    <property type="project" value="InterPro"/>
</dbReference>
<keyword evidence="8" id="KW-0732">Signal</keyword>
<evidence type="ECO:0000256" key="4">
    <source>
        <dbReference type="ARBA" id="ARBA00023180"/>
    </source>
</evidence>
<evidence type="ECO:0000256" key="5">
    <source>
        <dbReference type="PIRSR" id="PIRSR601382-1"/>
    </source>
</evidence>
<reference evidence="9 10" key="1">
    <citation type="journal article" date="2016" name="Proc. Natl. Acad. Sci. U.S.A.">
        <title>Comparative genomics of biotechnologically important yeasts.</title>
        <authorList>
            <person name="Riley R."/>
            <person name="Haridas S."/>
            <person name="Wolfe K.H."/>
            <person name="Lopes M.R."/>
            <person name="Hittinger C.T."/>
            <person name="Goeker M."/>
            <person name="Salamov A.A."/>
            <person name="Wisecaver J.H."/>
            <person name="Long T.M."/>
            <person name="Calvey C.H."/>
            <person name="Aerts A.L."/>
            <person name="Barry K.W."/>
            <person name="Choi C."/>
            <person name="Clum A."/>
            <person name="Coughlan A.Y."/>
            <person name="Deshpande S."/>
            <person name="Douglass A.P."/>
            <person name="Hanson S.J."/>
            <person name="Klenk H.-P."/>
            <person name="LaButti K.M."/>
            <person name="Lapidus A."/>
            <person name="Lindquist E.A."/>
            <person name="Lipzen A.M."/>
            <person name="Meier-Kolthoff J.P."/>
            <person name="Ohm R.A."/>
            <person name="Otillar R.P."/>
            <person name="Pangilinan J.L."/>
            <person name="Peng Y."/>
            <person name="Rokas A."/>
            <person name="Rosa C.A."/>
            <person name="Scheuner C."/>
            <person name="Sibirny A.A."/>
            <person name="Slot J.C."/>
            <person name="Stielow J.B."/>
            <person name="Sun H."/>
            <person name="Kurtzman C.P."/>
            <person name="Blackwell M."/>
            <person name="Grigoriev I.V."/>
            <person name="Jeffries T.W."/>
        </authorList>
    </citation>
    <scope>NUCLEOTIDE SEQUENCE [LARGE SCALE GENOMIC DNA]</scope>
    <source>
        <strain evidence="10">ATCC 18201 / CBS 1600 / BCRC 20928 / JCM 3617 / NBRC 0987 / NRRL Y-1542</strain>
    </source>
</reference>
<evidence type="ECO:0000256" key="3">
    <source>
        <dbReference type="ARBA" id="ARBA00022824"/>
    </source>
</evidence>
<accession>A0A1E4S093</accession>
<feature type="active site" description="Proton donor" evidence="5">
    <location>
        <position position="127"/>
    </location>
</feature>
<feature type="binding site" evidence="6">
    <location>
        <position position="477"/>
    </location>
    <ligand>
        <name>Ca(2+)</name>
        <dbReference type="ChEBI" id="CHEBI:29108"/>
    </ligand>
</feature>
<keyword evidence="7" id="KW-0378">Hydrolase</keyword>
<dbReference type="AlphaFoldDB" id="A0A1E4S093"/>
<organism evidence="9 10">
    <name type="scientific">Cyberlindnera jadinii (strain ATCC 18201 / CBS 1600 / BCRC 20928 / JCM 3617 / NBRC 0987 / NRRL Y-1542)</name>
    <name type="common">Torula yeast</name>
    <name type="synonym">Candida utilis</name>
    <dbReference type="NCBI Taxonomy" id="983966"/>
    <lineage>
        <taxon>Eukaryota</taxon>
        <taxon>Fungi</taxon>
        <taxon>Dikarya</taxon>
        <taxon>Ascomycota</taxon>
        <taxon>Saccharomycotina</taxon>
        <taxon>Saccharomycetes</taxon>
        <taxon>Phaffomycetales</taxon>
        <taxon>Phaffomycetaceae</taxon>
        <taxon>Cyberlindnera</taxon>
    </lineage>
</organism>
<name>A0A1E4S093_CYBJN</name>
<evidence type="ECO:0000313" key="9">
    <source>
        <dbReference type="EMBL" id="ODV72897.1"/>
    </source>
</evidence>
<dbReference type="GO" id="GO:0004571">
    <property type="term" value="F:mannosyl-oligosaccharide 1,2-alpha-mannosidase activity"/>
    <property type="evidence" value="ECO:0007669"/>
    <property type="project" value="InterPro"/>
</dbReference>
<evidence type="ECO:0000256" key="8">
    <source>
        <dbReference type="SAM" id="SignalP"/>
    </source>
</evidence>
<proteinExistence type="inferred from homology"/>
<dbReference type="RefSeq" id="XP_020069936.1">
    <property type="nucleotide sequence ID" value="XM_020215349.1"/>
</dbReference>
<dbReference type="InterPro" id="IPR036026">
    <property type="entry name" value="Seven-hairpin_glycosidases"/>
</dbReference>
<dbReference type="OrthoDB" id="8118055at2759"/>
<comment type="subcellular location">
    <subcellularLocation>
        <location evidence="1">Endoplasmic reticulum</location>
    </subcellularLocation>
</comment>
<dbReference type="OMA" id="SAHIYAT"/>
<keyword evidence="3" id="KW-0256">Endoplasmic reticulum</keyword>
<evidence type="ECO:0000256" key="1">
    <source>
        <dbReference type="ARBA" id="ARBA00004240"/>
    </source>
</evidence>
<gene>
    <name evidence="9" type="ORF">CYBJADRAFT_168396</name>
</gene>
<dbReference type="GO" id="GO:0005975">
    <property type="term" value="P:carbohydrate metabolic process"/>
    <property type="evidence" value="ECO:0007669"/>
    <property type="project" value="InterPro"/>
</dbReference>
<sequence>MVIQRILWICLFFGLVQCTSSSHGSFTKHHLSHLRNKTKVLFYHGWDSYMEHGFPADEVRPLSCTKYERSDDVFDIDRNDVLGNYSVTFVDSITTFAILGDVEKFEQYIKVIREIDFNIDSTVQVFETSIRALGSLLSAHLYAQYKFQLPNYDGFLLRKAHDLGSRLIRAYTESPNGIPVARVNLQTGVEKIPKKLIEETCTAGAGSPMLELTLLSILTNDTLFETVSRDAYFSIWNARSPTDLVPMSLNPLKGKWLSSITGIGASIDSFYEYALKGAILFDDSELMTVWKKSYQALMSHAKMSWFMTNVHADTAMIVTPWVDALSAFFPGLLVLSGKVQNAMTLYMPFLKLWDKYGGIPERWDYIALDAKSQVMFSDEEVISLEWYPLRPEFIESTYYLYRATKDPVFLRIGEQILEDYETVFKAPCGFAGYRDIRTKEMQDRMESFVLSETFMYLYLLFDEDNELNNDERIIFSTEGHPFWLPSGVLSSYRHFKQKQQNDLDVNIEKSSTSNDSELSWDEKVVSFLKGLFDDYDSHSLPPIDENVLGTDAFSSEECSPVISTDGFFSQFLEDPNSFVIDSKFKSQFGSYRSMVVDEAEFYSVFAPPNAMCNREYTTAYMNFNFGEISDIKNCHLRYSDPDFTVMSLNGLVLKLELLKYGQIDTRNELIDSTFLNQHAIPHVQYDLGGICTPEDELFANSVFRISTVNGIDVGPQGVLRILFTERAVEKTSKGMVKIINDTSLAIKDVLITNLEIETVL</sequence>
<keyword evidence="7" id="KW-0326">Glycosidase</keyword>
<keyword evidence="6" id="KW-0106">Calcium</keyword>
<evidence type="ECO:0000313" key="10">
    <source>
        <dbReference type="Proteomes" id="UP000094389"/>
    </source>
</evidence>
<keyword evidence="4" id="KW-0325">Glycoprotein</keyword>
<feature type="chain" id="PRO_5009162560" description="alpha-1,2-Mannosidase" evidence="8">
    <location>
        <begin position="19"/>
        <end position="760"/>
    </location>
</feature>
<evidence type="ECO:0000256" key="7">
    <source>
        <dbReference type="RuleBase" id="RU361193"/>
    </source>
</evidence>
<dbReference type="EC" id="3.2.1.-" evidence="7"/>
<dbReference type="InterPro" id="IPR001382">
    <property type="entry name" value="Glyco_hydro_47"/>
</dbReference>
<dbReference type="Gene3D" id="1.50.10.10">
    <property type="match status" value="1"/>
</dbReference>
<dbReference type="InterPro" id="IPR012341">
    <property type="entry name" value="6hp_glycosidase-like_sf"/>
</dbReference>
<comment type="similarity">
    <text evidence="2 7">Belongs to the glycosyl hydrolase 47 family.</text>
</comment>
<evidence type="ECO:0000256" key="2">
    <source>
        <dbReference type="ARBA" id="ARBA00007658"/>
    </source>
</evidence>
<dbReference type="PANTHER" id="PTHR45679">
    <property type="entry name" value="ER DEGRADATION-ENHANCING ALPHA-MANNOSIDASE-LIKE PROTEIN 2"/>
    <property type="match status" value="1"/>
</dbReference>
<dbReference type="GO" id="GO:0036503">
    <property type="term" value="P:ERAD pathway"/>
    <property type="evidence" value="ECO:0007669"/>
    <property type="project" value="UniProtKB-ARBA"/>
</dbReference>
<dbReference type="STRING" id="983966.A0A1E4S093"/>
<keyword evidence="6" id="KW-0479">Metal-binding</keyword>
<feature type="active site" description="Proton donor" evidence="5">
    <location>
        <position position="361"/>
    </location>
</feature>
<dbReference type="EMBL" id="KV453933">
    <property type="protein sequence ID" value="ODV72897.1"/>
    <property type="molecule type" value="Genomic_DNA"/>
</dbReference>
<comment type="cofactor">
    <cofactor evidence="6">
        <name>Ca(2+)</name>
        <dbReference type="ChEBI" id="CHEBI:29108"/>
    </cofactor>
</comment>
<dbReference type="GO" id="GO:0005509">
    <property type="term" value="F:calcium ion binding"/>
    <property type="evidence" value="ECO:0007669"/>
    <property type="project" value="InterPro"/>
</dbReference>
<dbReference type="Proteomes" id="UP000094389">
    <property type="component" value="Unassembled WGS sequence"/>
</dbReference>
<dbReference type="PANTHER" id="PTHR45679:SF5">
    <property type="entry name" value="ER DEGRADATION-ENHANCING ALPHA-MANNOSIDASE-LIKE PROTEIN 1"/>
    <property type="match status" value="1"/>
</dbReference>
<dbReference type="GO" id="GO:0044322">
    <property type="term" value="C:endoplasmic reticulum quality control compartment"/>
    <property type="evidence" value="ECO:0007669"/>
    <property type="project" value="GOC"/>
</dbReference>